<name>A0A4R5DTT9_9BACT</name>
<evidence type="ECO:0000313" key="5">
    <source>
        <dbReference type="Proteomes" id="UP000294850"/>
    </source>
</evidence>
<dbReference type="CDD" id="cd09024">
    <property type="entry name" value="Aldose_epim_lacX"/>
    <property type="match status" value="1"/>
</dbReference>
<reference evidence="4 5" key="1">
    <citation type="submission" date="2019-03" db="EMBL/GenBank/DDBJ databases">
        <title>Dyadobacter AR-3-6 sp. nov., isolated from arctic soil.</title>
        <authorList>
            <person name="Chaudhary D.K."/>
        </authorList>
    </citation>
    <scope>NUCLEOTIDE SEQUENCE [LARGE SCALE GENOMIC DNA]</scope>
    <source>
        <strain evidence="4 5">AR-3-6</strain>
    </source>
</reference>
<sequence>MIYQLENDKLQIAIQQTGAELCKIQSATTGREFMWDANPDVWASYAPVLFPIIGAVKHGYVKHNGQEYALPRHGFIRNNSNLTLLEQTSNSVTLGLKYDEELLKIYPFQFEFLITYTLKENKILVSHKVINHGNTQMFFSLGAHPAFKCPLNEGETYEDYYLEFEKVETDSTWLLESDGLVGNFTKPLLHNTNVLHLNGHLFDRDALIFKNLKSKQVSLRSTKSGQVITLHYEDFPYLGIWAKPNAHFVCIEPWLGIADSFDSDQILEKKEGILGLGAGKTFVASYTIEVFE</sequence>
<keyword evidence="3" id="KW-0106">Calcium</keyword>
<dbReference type="RefSeq" id="WP_131958774.1">
    <property type="nucleotide sequence ID" value="NZ_SMFL01000004.1"/>
</dbReference>
<evidence type="ECO:0000313" key="4">
    <source>
        <dbReference type="EMBL" id="TDE15511.1"/>
    </source>
</evidence>
<dbReference type="InterPro" id="IPR014718">
    <property type="entry name" value="GH-type_carb-bd"/>
</dbReference>
<comment type="caution">
    <text evidence="4">The sequence shown here is derived from an EMBL/GenBank/DDBJ whole genome shotgun (WGS) entry which is preliminary data.</text>
</comment>
<dbReference type="Proteomes" id="UP000294850">
    <property type="component" value="Unassembled WGS sequence"/>
</dbReference>
<evidence type="ECO:0000256" key="2">
    <source>
        <dbReference type="ARBA" id="ARBA00011245"/>
    </source>
</evidence>
<dbReference type="Gene3D" id="2.70.98.10">
    <property type="match status" value="1"/>
</dbReference>
<dbReference type="SUPFAM" id="SSF74650">
    <property type="entry name" value="Galactose mutarotase-like"/>
    <property type="match status" value="1"/>
</dbReference>
<dbReference type="OrthoDB" id="9795355at2"/>
<dbReference type="InterPro" id="IPR008183">
    <property type="entry name" value="Aldose_1/G6P_1-epimerase"/>
</dbReference>
<dbReference type="InterPro" id="IPR037481">
    <property type="entry name" value="LacX"/>
</dbReference>
<dbReference type="GO" id="GO:0005975">
    <property type="term" value="P:carbohydrate metabolic process"/>
    <property type="evidence" value="ECO:0007669"/>
    <property type="project" value="InterPro"/>
</dbReference>
<dbReference type="GO" id="GO:0030246">
    <property type="term" value="F:carbohydrate binding"/>
    <property type="evidence" value="ECO:0007669"/>
    <property type="project" value="InterPro"/>
</dbReference>
<dbReference type="GO" id="GO:0016853">
    <property type="term" value="F:isomerase activity"/>
    <property type="evidence" value="ECO:0007669"/>
    <property type="project" value="InterPro"/>
</dbReference>
<comment type="subunit">
    <text evidence="2">Monomer.</text>
</comment>
<protein>
    <submittedName>
        <fullName evidence="4">Aldose 1-epimerase family protein</fullName>
    </submittedName>
</protein>
<accession>A0A4R5DTT9</accession>
<evidence type="ECO:0000256" key="1">
    <source>
        <dbReference type="ARBA" id="ARBA00001913"/>
    </source>
</evidence>
<dbReference type="AlphaFoldDB" id="A0A4R5DTT9"/>
<dbReference type="Pfam" id="PF01263">
    <property type="entry name" value="Aldose_epim"/>
    <property type="match status" value="1"/>
</dbReference>
<proteinExistence type="predicted"/>
<dbReference type="EMBL" id="SMFL01000004">
    <property type="protein sequence ID" value="TDE15511.1"/>
    <property type="molecule type" value="Genomic_DNA"/>
</dbReference>
<gene>
    <name evidence="4" type="ORF">E0F88_13465</name>
</gene>
<dbReference type="InterPro" id="IPR011013">
    <property type="entry name" value="Gal_mutarotase_sf_dom"/>
</dbReference>
<comment type="cofactor">
    <cofactor evidence="1">
        <name>Ca(2+)</name>
        <dbReference type="ChEBI" id="CHEBI:29108"/>
    </cofactor>
</comment>
<keyword evidence="5" id="KW-1185">Reference proteome</keyword>
<evidence type="ECO:0000256" key="3">
    <source>
        <dbReference type="ARBA" id="ARBA00022837"/>
    </source>
</evidence>
<organism evidence="4 5">
    <name type="scientific">Dyadobacter psychrotolerans</name>
    <dbReference type="NCBI Taxonomy" id="2541721"/>
    <lineage>
        <taxon>Bacteria</taxon>
        <taxon>Pseudomonadati</taxon>
        <taxon>Bacteroidota</taxon>
        <taxon>Cytophagia</taxon>
        <taxon>Cytophagales</taxon>
        <taxon>Spirosomataceae</taxon>
        <taxon>Dyadobacter</taxon>
    </lineage>
</organism>